<dbReference type="RefSeq" id="XP_032806946.1">
    <property type="nucleotide sequence ID" value="XM_032951055.1"/>
</dbReference>
<dbReference type="KEGG" id="pmrn:116940825"/>
<dbReference type="Gene3D" id="3.40.50.1460">
    <property type="match status" value="1"/>
</dbReference>
<accession>A0AAJ7SYC0</accession>
<dbReference type="Proteomes" id="UP001318040">
    <property type="component" value="Chromosome 1"/>
</dbReference>
<evidence type="ECO:0000259" key="2">
    <source>
        <dbReference type="PROSITE" id="PS50208"/>
    </source>
</evidence>
<dbReference type="InterPro" id="IPR007110">
    <property type="entry name" value="Ig-like_dom"/>
</dbReference>
<name>A0AAJ7SYC0_PETMA</name>
<dbReference type="PANTHER" id="PTHR22576">
    <property type="entry name" value="MUCOSA ASSOCIATED LYMPHOID TISSUE LYMPHOMA TRANSLOCATION PROTEIN 1/PARACASPASE"/>
    <property type="match status" value="1"/>
</dbReference>
<dbReference type="Pfam" id="PF18703">
    <property type="entry name" value="MALT1_Ig"/>
    <property type="match status" value="1"/>
</dbReference>
<dbReference type="SUPFAM" id="SSF48726">
    <property type="entry name" value="Immunoglobulin"/>
    <property type="match status" value="2"/>
</dbReference>
<dbReference type="GeneID" id="116940825"/>
<dbReference type="AlphaFoldDB" id="A0AAJ7SYC0"/>
<feature type="domain" description="Ig-like" evidence="3">
    <location>
        <begin position="114"/>
        <end position="201"/>
    </location>
</feature>
<evidence type="ECO:0000313" key="4">
    <source>
        <dbReference type="Proteomes" id="UP001318040"/>
    </source>
</evidence>
<dbReference type="PANTHER" id="PTHR22576:SF38">
    <property type="entry name" value="MUCOSA-ASSOCIATED LYMPHOID TISSUE LYMPHOMA TRANSLOCATION PROTEIN 1-LIKE"/>
    <property type="match status" value="1"/>
</dbReference>
<dbReference type="SMART" id="SM00409">
    <property type="entry name" value="IG"/>
    <property type="match status" value="2"/>
</dbReference>
<dbReference type="GO" id="GO:0004197">
    <property type="term" value="F:cysteine-type endopeptidase activity"/>
    <property type="evidence" value="ECO:0007669"/>
    <property type="project" value="InterPro"/>
</dbReference>
<dbReference type="GO" id="GO:0006508">
    <property type="term" value="P:proteolysis"/>
    <property type="evidence" value="ECO:0007669"/>
    <property type="project" value="InterPro"/>
</dbReference>
<feature type="domain" description="Caspase family p20" evidence="2">
    <location>
        <begin position="263"/>
        <end position="341"/>
    </location>
</feature>
<proteinExistence type="predicted"/>
<evidence type="ECO:0000313" key="5">
    <source>
        <dbReference type="RefSeq" id="XP_032806946.1"/>
    </source>
</evidence>
<sequence>MAARAGAGGTPVILVQPQSLSVFAGHEVKLLCVAEGSGELHYTWFHGQVQPGKRAERLVANANQALLEIPQVDPRHEGYYTCRVNNSAGECVFSEWTRITVIHPPRDGVEVPFPRLGHLELVEQPAECTELAVGDTLILEVSAIGAPCPAYQWLHNEEPLPGSTKRSLMIDGVKKEHEGRYRCRVSNLLGHEVLSNCARVNVYPTTTTVTAAGKEDALPEAMKATLVQTDHDVPVETLHLLDRCCPNCGGRPESPMRETFNAVDKVALLIGNMKYEAQVQLNAPKMDVHELAGRLHQLGFKVVSLVDATQKEMMRAVEEFLHLLGEGVYGLLYFAGHGYENLGECFMVPVDAPREYGAQHCLQVGTILSAMQERLTGLNVLLLDMCRKRNKNDTSIPQPTNFKVTANIVYGYATCEGADAYELNYTRDNQSHGIFVKYFKERMMEPRKVTHILGLVAEDMGKCDMIRDKQAMEVRHSMREARCLTDPILPTGHTSEFSLRSHRWALAHKLPRSRVLNMGRGFKVQLGFAAEFSNVLIVYVTVQEMEHGTEWVEASVKDFSQELCGVKLANQVSLLESGCSLLSYYPFPVGECRYTRLGGLQKLKVPLAFTVSVQYKTRGHGMRELSERIELGFPLISYLYQRDAHDRKCAAVAAAAPPVPTDTARVQTVLSLGSIPDCRSGDRASARPSPRRHPAPVVNGCGPPPGADAGTGTAAAAARPHGQRHFPFLADQSYDFPHGAWSGNGCGMDVPDRFVQYVTGGGGGVPEEDEEADDDTLKAIRLSLLQM</sequence>
<evidence type="ECO:0000259" key="3">
    <source>
        <dbReference type="PROSITE" id="PS50835"/>
    </source>
</evidence>
<evidence type="ECO:0000256" key="1">
    <source>
        <dbReference type="SAM" id="MobiDB-lite"/>
    </source>
</evidence>
<reference evidence="6 8" key="1">
    <citation type="submission" date="2025-04" db="UniProtKB">
        <authorList>
            <consortium name="RefSeq"/>
        </authorList>
    </citation>
    <scope>IDENTIFICATION</scope>
    <source>
        <tissue evidence="6 8">Sperm</tissue>
    </source>
</reference>
<dbReference type="InterPro" id="IPR003599">
    <property type="entry name" value="Ig_sub"/>
</dbReference>
<dbReference type="InterPro" id="IPR011600">
    <property type="entry name" value="Pept_C14_caspase"/>
</dbReference>
<dbReference type="PROSITE" id="PS50835">
    <property type="entry name" value="IG_LIKE"/>
    <property type="match status" value="2"/>
</dbReference>
<dbReference type="Pfam" id="PF00656">
    <property type="entry name" value="Peptidase_C14"/>
    <property type="match status" value="1"/>
</dbReference>
<dbReference type="InterPro" id="IPR013783">
    <property type="entry name" value="Ig-like_fold"/>
</dbReference>
<dbReference type="SMART" id="SM00408">
    <property type="entry name" value="IGc2"/>
    <property type="match status" value="2"/>
</dbReference>
<dbReference type="CDD" id="cd00096">
    <property type="entry name" value="Ig"/>
    <property type="match status" value="1"/>
</dbReference>
<feature type="domain" description="Ig-like" evidence="3">
    <location>
        <begin position="11"/>
        <end position="100"/>
    </location>
</feature>
<gene>
    <name evidence="5 6 7 8" type="primary">LOC116940825</name>
</gene>
<dbReference type="Gene3D" id="2.60.40.3360">
    <property type="match status" value="1"/>
</dbReference>
<dbReference type="RefSeq" id="XP_032806956.1">
    <property type="nucleotide sequence ID" value="XM_032951065.1"/>
</dbReference>
<feature type="region of interest" description="Disordered" evidence="1">
    <location>
        <begin position="677"/>
        <end position="698"/>
    </location>
</feature>
<dbReference type="Pfam" id="PF13927">
    <property type="entry name" value="Ig_3"/>
    <property type="match status" value="2"/>
</dbReference>
<dbReference type="InterPro" id="IPR033540">
    <property type="entry name" value="MALT1_IG-like_dom_sf"/>
</dbReference>
<dbReference type="InterPro" id="IPR001309">
    <property type="entry name" value="Pept_C14_p20"/>
</dbReference>
<evidence type="ECO:0000313" key="6">
    <source>
        <dbReference type="RefSeq" id="XP_032806956.1"/>
    </source>
</evidence>
<evidence type="ECO:0000313" key="8">
    <source>
        <dbReference type="RefSeq" id="XP_032806971.1"/>
    </source>
</evidence>
<dbReference type="SUPFAM" id="SSF52129">
    <property type="entry name" value="Caspase-like"/>
    <property type="match status" value="1"/>
</dbReference>
<dbReference type="RefSeq" id="XP_032806971.1">
    <property type="nucleotide sequence ID" value="XM_032951080.1"/>
</dbReference>
<keyword evidence="4" id="KW-1185">Reference proteome</keyword>
<dbReference type="InterPro" id="IPR036179">
    <property type="entry name" value="Ig-like_dom_sf"/>
</dbReference>
<protein>
    <submittedName>
        <fullName evidence="5 6">Mucosa-associated lymphoid tissue lymphoma translocation protein 1-like isoform X1</fullName>
    </submittedName>
</protein>
<dbReference type="Gene3D" id="2.60.40.10">
    <property type="entry name" value="Immunoglobulins"/>
    <property type="match status" value="2"/>
</dbReference>
<dbReference type="RefSeq" id="XP_032806965.1">
    <property type="nucleotide sequence ID" value="XM_032951074.1"/>
</dbReference>
<dbReference type="InterPro" id="IPR003598">
    <property type="entry name" value="Ig_sub2"/>
</dbReference>
<organism evidence="4 8">
    <name type="scientific">Petromyzon marinus</name>
    <name type="common">Sea lamprey</name>
    <dbReference type="NCBI Taxonomy" id="7757"/>
    <lineage>
        <taxon>Eukaryota</taxon>
        <taxon>Metazoa</taxon>
        <taxon>Chordata</taxon>
        <taxon>Craniata</taxon>
        <taxon>Vertebrata</taxon>
        <taxon>Cyclostomata</taxon>
        <taxon>Hyperoartia</taxon>
        <taxon>Petromyzontiformes</taxon>
        <taxon>Petromyzontidae</taxon>
        <taxon>Petromyzon</taxon>
    </lineage>
</organism>
<dbReference type="InterPro" id="IPR029030">
    <property type="entry name" value="Caspase-like_dom_sf"/>
</dbReference>
<dbReference type="PROSITE" id="PS50208">
    <property type="entry name" value="CASPASE_P20"/>
    <property type="match status" value="1"/>
</dbReference>
<reference evidence="4" key="2">
    <citation type="submission" date="2025-05" db="UniProtKB">
        <authorList>
            <consortium name="RefSeq"/>
        </authorList>
    </citation>
    <scope>NUCLEOTIDE SEQUENCE [LARGE SCALE GENOMIC DNA]</scope>
    <source>
        <tissue evidence="5 7">Sperm</tissue>
    </source>
</reference>
<evidence type="ECO:0000313" key="7">
    <source>
        <dbReference type="RefSeq" id="XP_032806965.1"/>
    </source>
</evidence>
<dbReference type="InterPro" id="IPR052039">
    <property type="entry name" value="Caspase-related_regulators"/>
</dbReference>
<dbReference type="InterPro" id="IPR041077">
    <property type="entry name" value="MALT1_Ig"/>
</dbReference>